<keyword evidence="2" id="KW-1185">Reference proteome</keyword>
<evidence type="ECO:0000313" key="2">
    <source>
        <dbReference type="Proteomes" id="UP001500713"/>
    </source>
</evidence>
<reference evidence="2" key="1">
    <citation type="journal article" date="2019" name="Int. J. Syst. Evol. Microbiol.">
        <title>The Global Catalogue of Microorganisms (GCM) 10K type strain sequencing project: providing services to taxonomists for standard genome sequencing and annotation.</title>
        <authorList>
            <consortium name="The Broad Institute Genomics Platform"/>
            <consortium name="The Broad Institute Genome Sequencing Center for Infectious Disease"/>
            <person name="Wu L."/>
            <person name="Ma J."/>
        </authorList>
    </citation>
    <scope>NUCLEOTIDE SEQUENCE [LARGE SCALE GENOMIC DNA]</scope>
    <source>
        <strain evidence="2">JCM 14162</strain>
    </source>
</reference>
<accession>A0ABP3K7V8</accession>
<evidence type="ECO:0000313" key="1">
    <source>
        <dbReference type="EMBL" id="GAA0473191.1"/>
    </source>
</evidence>
<proteinExistence type="predicted"/>
<organism evidence="1 2">
    <name type="scientific">Parasphingorhabdus litoris</name>
    <dbReference type="NCBI Taxonomy" id="394733"/>
    <lineage>
        <taxon>Bacteria</taxon>
        <taxon>Pseudomonadati</taxon>
        <taxon>Pseudomonadota</taxon>
        <taxon>Alphaproteobacteria</taxon>
        <taxon>Sphingomonadales</taxon>
        <taxon>Sphingomonadaceae</taxon>
        <taxon>Parasphingorhabdus</taxon>
    </lineage>
</organism>
<dbReference type="EMBL" id="BAAAEM010000002">
    <property type="protein sequence ID" value="GAA0473191.1"/>
    <property type="molecule type" value="Genomic_DNA"/>
</dbReference>
<gene>
    <name evidence="1" type="ORF">GCM10009096_13100</name>
</gene>
<comment type="caution">
    <text evidence="1">The sequence shown here is derived from an EMBL/GenBank/DDBJ whole genome shotgun (WGS) entry which is preliminary data.</text>
</comment>
<name>A0ABP3K7V8_9SPHN</name>
<sequence>MPRNFTAQITAAIAALISSALFVGASIVPATQNAASLII</sequence>
<dbReference type="Proteomes" id="UP001500713">
    <property type="component" value="Unassembled WGS sequence"/>
</dbReference>
<protein>
    <submittedName>
        <fullName evidence="1">Uncharacterized protein</fullName>
    </submittedName>
</protein>